<evidence type="ECO:0000259" key="1">
    <source>
        <dbReference type="Pfam" id="PF06983"/>
    </source>
</evidence>
<evidence type="ECO:0000313" key="3">
    <source>
        <dbReference type="Proteomes" id="UP001149821"/>
    </source>
</evidence>
<name>A0ABT5QRW8_9GAMM</name>
<dbReference type="Proteomes" id="UP001149821">
    <property type="component" value="Unassembled WGS sequence"/>
</dbReference>
<evidence type="ECO:0000313" key="2">
    <source>
        <dbReference type="EMBL" id="MDD1783722.1"/>
    </source>
</evidence>
<accession>A0ABT5QRW8</accession>
<dbReference type="InterPro" id="IPR029068">
    <property type="entry name" value="Glyas_Bleomycin-R_OHBP_Dase"/>
</dbReference>
<protein>
    <submittedName>
        <fullName evidence="2">VOC family protein</fullName>
    </submittedName>
</protein>
<sequence length="138" mass="15559">MSQLQPHITFHGLCREALDFYKQALDGEVLTLQTFNDSPVEFQQHVLDRVMHAEFVSPEVSFFASDGLDGSLAQGSGDVALHVSFDDEKRQSHVFSALADQGQVVMPLDYTFWNVRFGILTDKFGIRWMLSCSVKSNE</sequence>
<keyword evidence="3" id="KW-1185">Reference proteome</keyword>
<dbReference type="SUPFAM" id="SSF54593">
    <property type="entry name" value="Glyoxalase/Bleomycin resistance protein/Dihydroxybiphenyl dioxygenase"/>
    <property type="match status" value="1"/>
</dbReference>
<comment type="caution">
    <text evidence="2">The sequence shown here is derived from an EMBL/GenBank/DDBJ whole genome shotgun (WGS) entry which is preliminary data.</text>
</comment>
<reference evidence="2" key="1">
    <citation type="submission" date="2021-12" db="EMBL/GenBank/DDBJ databases">
        <title>Enterovibrio ZSDZ35 sp. nov. and Enterovibrio ZSDZ42 sp. nov., isolated from coastal seawater in Qingdao.</title>
        <authorList>
            <person name="Zhang P."/>
        </authorList>
    </citation>
    <scope>NUCLEOTIDE SEQUENCE</scope>
    <source>
        <strain evidence="2">ZSDZ35</strain>
    </source>
</reference>
<gene>
    <name evidence="2" type="ORF">LRP49_21320</name>
</gene>
<dbReference type="Pfam" id="PF06983">
    <property type="entry name" value="3-dmu-9_3-mt"/>
    <property type="match status" value="1"/>
</dbReference>
<dbReference type="PANTHER" id="PTHR33990:SF1">
    <property type="entry name" value="PROTEIN YJDN"/>
    <property type="match status" value="1"/>
</dbReference>
<proteinExistence type="predicted"/>
<dbReference type="InterPro" id="IPR028973">
    <property type="entry name" value="PhnB-like"/>
</dbReference>
<dbReference type="RefSeq" id="WP_274144796.1">
    <property type="nucleotide sequence ID" value="NZ_JAJUBB010000022.1"/>
</dbReference>
<dbReference type="CDD" id="cd06588">
    <property type="entry name" value="PhnB_like"/>
    <property type="match status" value="1"/>
</dbReference>
<feature type="domain" description="PhnB-like" evidence="1">
    <location>
        <begin position="4"/>
        <end position="129"/>
    </location>
</feature>
<dbReference type="EMBL" id="JAJUBB010000022">
    <property type="protein sequence ID" value="MDD1783722.1"/>
    <property type="molecule type" value="Genomic_DNA"/>
</dbReference>
<dbReference type="PANTHER" id="PTHR33990">
    <property type="entry name" value="PROTEIN YJDN-RELATED"/>
    <property type="match status" value="1"/>
</dbReference>
<dbReference type="Gene3D" id="3.10.180.10">
    <property type="entry name" value="2,3-Dihydroxybiphenyl 1,2-Dioxygenase, domain 1"/>
    <property type="match status" value="1"/>
</dbReference>
<organism evidence="2 3">
    <name type="scientific">Enterovibrio qingdaonensis</name>
    <dbReference type="NCBI Taxonomy" id="2899818"/>
    <lineage>
        <taxon>Bacteria</taxon>
        <taxon>Pseudomonadati</taxon>
        <taxon>Pseudomonadota</taxon>
        <taxon>Gammaproteobacteria</taxon>
        <taxon>Vibrionales</taxon>
        <taxon>Vibrionaceae</taxon>
        <taxon>Enterovibrio</taxon>
    </lineage>
</organism>